<dbReference type="Proteomes" id="UP000271974">
    <property type="component" value="Unassembled WGS sequence"/>
</dbReference>
<name>A0A433TT15_ELYCH</name>
<evidence type="ECO:0000313" key="1">
    <source>
        <dbReference type="EMBL" id="RUS84749.1"/>
    </source>
</evidence>
<proteinExistence type="predicted"/>
<reference evidence="1 2" key="1">
    <citation type="submission" date="2019-01" db="EMBL/GenBank/DDBJ databases">
        <title>A draft genome assembly of the solar-powered sea slug Elysia chlorotica.</title>
        <authorList>
            <person name="Cai H."/>
            <person name="Li Q."/>
            <person name="Fang X."/>
            <person name="Li J."/>
            <person name="Curtis N.E."/>
            <person name="Altenburger A."/>
            <person name="Shibata T."/>
            <person name="Feng M."/>
            <person name="Maeda T."/>
            <person name="Schwartz J.A."/>
            <person name="Shigenobu S."/>
            <person name="Lundholm N."/>
            <person name="Nishiyama T."/>
            <person name="Yang H."/>
            <person name="Hasebe M."/>
            <person name="Li S."/>
            <person name="Pierce S.K."/>
            <person name="Wang J."/>
        </authorList>
    </citation>
    <scope>NUCLEOTIDE SEQUENCE [LARGE SCALE GENOMIC DNA]</scope>
    <source>
        <strain evidence="1">EC2010</strain>
        <tissue evidence="1">Whole organism of an adult</tissue>
    </source>
</reference>
<dbReference type="AlphaFoldDB" id="A0A433TT15"/>
<organism evidence="1 2">
    <name type="scientific">Elysia chlorotica</name>
    <name type="common">Eastern emerald elysia</name>
    <name type="synonym">Sea slug</name>
    <dbReference type="NCBI Taxonomy" id="188477"/>
    <lineage>
        <taxon>Eukaryota</taxon>
        <taxon>Metazoa</taxon>
        <taxon>Spiralia</taxon>
        <taxon>Lophotrochozoa</taxon>
        <taxon>Mollusca</taxon>
        <taxon>Gastropoda</taxon>
        <taxon>Heterobranchia</taxon>
        <taxon>Euthyneura</taxon>
        <taxon>Panpulmonata</taxon>
        <taxon>Sacoglossa</taxon>
        <taxon>Placobranchoidea</taxon>
        <taxon>Plakobranchidae</taxon>
        <taxon>Elysia</taxon>
    </lineage>
</organism>
<comment type="caution">
    <text evidence="1">The sequence shown here is derived from an EMBL/GenBank/DDBJ whole genome shotgun (WGS) entry which is preliminary data.</text>
</comment>
<sequence length="252" mass="29255">MSTVFSRTWRCRPVRVEDGTDPQSAVCFHCQVCLRQVDKRGANWQKYPQRAARFNSFKSAGTRFLEMAAKCSERAFTSSTRSLLSSNVMPLRWHFRDVKNVQIQDYSYELVKVILHNHVTGVNQVAFSHTQRDLMPKRIDQVSRHTREERKHFILSIHWTARGRCMRNKLLEICVCKTRPDKSDLVPGVKLAQTPRIEMFSKSEVARHYLNAWLGFSAPHCLACGRCTWHKPRSQTERERCEPSARPHALGS</sequence>
<accession>A0A433TT15</accession>
<dbReference type="EMBL" id="RQTK01000194">
    <property type="protein sequence ID" value="RUS84749.1"/>
    <property type="molecule type" value="Genomic_DNA"/>
</dbReference>
<protein>
    <submittedName>
        <fullName evidence="1">Uncharacterized protein</fullName>
    </submittedName>
</protein>
<evidence type="ECO:0000313" key="2">
    <source>
        <dbReference type="Proteomes" id="UP000271974"/>
    </source>
</evidence>
<keyword evidence="2" id="KW-1185">Reference proteome</keyword>
<gene>
    <name evidence="1" type="ORF">EGW08_007491</name>
</gene>